<evidence type="ECO:0000313" key="1">
    <source>
        <dbReference type="EMBL" id="BAU82565.1"/>
    </source>
</evidence>
<dbReference type="KEGG" id="slau:SLA_1627"/>
<organism evidence="1 2">
    <name type="scientific">Streptomyces laurentii</name>
    <dbReference type="NCBI Taxonomy" id="39478"/>
    <lineage>
        <taxon>Bacteria</taxon>
        <taxon>Bacillati</taxon>
        <taxon>Actinomycetota</taxon>
        <taxon>Actinomycetes</taxon>
        <taxon>Kitasatosporales</taxon>
        <taxon>Streptomycetaceae</taxon>
        <taxon>Streptomyces</taxon>
    </lineage>
</organism>
<accession>A0A160NX19</accession>
<reference evidence="1 2" key="1">
    <citation type="journal article" date="2016" name="Genome Announc.">
        <title>Complete Genome Sequence of Thiostrepton-Producing Streptomyces laurentii ATCC 31255.</title>
        <authorList>
            <person name="Doi K."/>
            <person name="Fujino Y."/>
            <person name="Nagayoshi Y."/>
            <person name="Ohshima T."/>
            <person name="Ogata S."/>
        </authorList>
    </citation>
    <scope>NUCLEOTIDE SEQUENCE [LARGE SCALE GENOMIC DNA]</scope>
    <source>
        <strain evidence="1 2">ATCC 31255</strain>
    </source>
</reference>
<dbReference type="AlphaFoldDB" id="A0A160NX19"/>
<gene>
    <name evidence="1" type="ORF">SLA_1627</name>
</gene>
<protein>
    <recommendedName>
        <fullName evidence="3">SMI1/KNR4 family protein</fullName>
    </recommendedName>
</protein>
<sequence>MTLPDAADGLDDLDDRAFPAALAAALALPFDYGEDHGVDFEPYPAFLSAEDTTDWFRAWTGNPDLDGDAFRVLGQDGTGGYAAFWLVRPKAPLADQPLVFLGSEGETGVLASSLGDFLWLLAGGFGPREAADREPEWTPRPDEARTAVARRFAPDRESAAEAVIARAAREFPDFDDTLMELCR</sequence>
<keyword evidence="2" id="KW-1185">Reference proteome</keyword>
<dbReference type="Proteomes" id="UP000217676">
    <property type="component" value="Chromosome"/>
</dbReference>
<evidence type="ECO:0000313" key="2">
    <source>
        <dbReference type="Proteomes" id="UP000217676"/>
    </source>
</evidence>
<evidence type="ECO:0008006" key="3">
    <source>
        <dbReference type="Google" id="ProtNLM"/>
    </source>
</evidence>
<proteinExistence type="predicted"/>
<dbReference type="EMBL" id="AP017424">
    <property type="protein sequence ID" value="BAU82565.1"/>
    <property type="molecule type" value="Genomic_DNA"/>
</dbReference>
<name>A0A160NX19_STRLU</name>